<organism evidence="1 2">
    <name type="scientific">Burkholderia ambifaria (strain MC40-6)</name>
    <dbReference type="NCBI Taxonomy" id="398577"/>
    <lineage>
        <taxon>Bacteria</taxon>
        <taxon>Pseudomonadati</taxon>
        <taxon>Pseudomonadota</taxon>
        <taxon>Betaproteobacteria</taxon>
        <taxon>Burkholderiales</taxon>
        <taxon>Burkholderiaceae</taxon>
        <taxon>Burkholderia</taxon>
        <taxon>Burkholderia cepacia complex</taxon>
    </lineage>
</organism>
<gene>
    <name evidence="1" type="ordered locus">BamMC406_3180</name>
</gene>
<dbReference type="AlphaFoldDB" id="B1YXV3"/>
<proteinExistence type="predicted"/>
<protein>
    <submittedName>
        <fullName evidence="1">Uncharacterized protein</fullName>
    </submittedName>
</protein>
<reference evidence="2" key="1">
    <citation type="submission" date="2008-04" db="EMBL/GenBank/DDBJ databases">
        <title>Complete sequence of chromosome 2 of Burkholderia ambifaria MC40-6.</title>
        <authorList>
            <person name="Copeland A."/>
            <person name="Lucas S."/>
            <person name="Lapidus A."/>
            <person name="Glavina del Rio T."/>
            <person name="Dalin E."/>
            <person name="Tice H."/>
            <person name="Pitluck S."/>
            <person name="Chain P."/>
            <person name="Malfatti S."/>
            <person name="Shin M."/>
            <person name="Vergez L."/>
            <person name="Lang D."/>
            <person name="Schmutz J."/>
            <person name="Larimer F."/>
            <person name="Land M."/>
            <person name="Hauser L."/>
            <person name="Kyrpides N."/>
            <person name="Lykidis A."/>
            <person name="Ramette A."/>
            <person name="Konstantinidis K."/>
            <person name="Tiedje J."/>
            <person name="Richardson P."/>
        </authorList>
    </citation>
    <scope>NUCLEOTIDE SEQUENCE [LARGE SCALE GENOMIC DNA]</scope>
    <source>
        <strain evidence="2">MC40-6</strain>
    </source>
</reference>
<dbReference type="HOGENOM" id="CLU_2506265_0_0_4"/>
<evidence type="ECO:0000313" key="2">
    <source>
        <dbReference type="Proteomes" id="UP000001680"/>
    </source>
</evidence>
<dbReference type="Proteomes" id="UP000001680">
    <property type="component" value="Chromosome 2"/>
</dbReference>
<dbReference type="EMBL" id="CP001026">
    <property type="protein sequence ID" value="ACB65653.1"/>
    <property type="molecule type" value="Genomic_DNA"/>
</dbReference>
<sequence length="85" mass="10133">MNLAFNRDRDTTQRVYRVQHPERGEFKTSDEYARQVRLTRRHLSHLATYFSAYKVDDALINELEALLVRSFANDLLNVKMERFGK</sequence>
<accession>B1YXV3</accession>
<dbReference type="KEGG" id="bac:BamMC406_3180"/>
<evidence type="ECO:0000313" key="1">
    <source>
        <dbReference type="EMBL" id="ACB65653.1"/>
    </source>
</evidence>
<name>B1YXV3_BURA4</name>